<evidence type="ECO:0008006" key="4">
    <source>
        <dbReference type="Google" id="ProtNLM"/>
    </source>
</evidence>
<name>A0A7H1B7Q6_9ACTN</name>
<feature type="transmembrane region" description="Helical" evidence="1">
    <location>
        <begin position="27"/>
        <end position="49"/>
    </location>
</feature>
<keyword evidence="3" id="KW-1185">Reference proteome</keyword>
<keyword evidence="1" id="KW-0472">Membrane</keyword>
<accession>A0A7H1B7Q6</accession>
<dbReference type="Proteomes" id="UP000516428">
    <property type="component" value="Chromosome"/>
</dbReference>
<sequence length="178" mass="18403">MLYVGALLVCAVLAAAAILLGGVWHRAGAAVLVCGALLVLPLFAGSALYEMYVKTAGERVPAVVLDTGEKRGVKRTTTLSVCRVVDASGKITDLSEQQNCHGQFAPREHVVLHEDPAGLLDPWVEPATGAGTVDGLNLGIAAALFAAAGLGTYSAGVRRRGEKAARPVGRYRAGETVV</sequence>
<evidence type="ECO:0000313" key="2">
    <source>
        <dbReference type="EMBL" id="QNS04761.1"/>
    </source>
</evidence>
<gene>
    <name evidence="2" type="ORF">IAG42_14810</name>
</gene>
<organism evidence="2 3">
    <name type="scientific">Streptomyces xanthii</name>
    <dbReference type="NCBI Taxonomy" id="2768069"/>
    <lineage>
        <taxon>Bacteria</taxon>
        <taxon>Bacillati</taxon>
        <taxon>Actinomycetota</taxon>
        <taxon>Actinomycetes</taxon>
        <taxon>Kitasatosporales</taxon>
        <taxon>Streptomycetaceae</taxon>
        <taxon>Streptomyces</taxon>
    </lineage>
</organism>
<dbReference type="EMBL" id="CP061281">
    <property type="protein sequence ID" value="QNS04761.1"/>
    <property type="molecule type" value="Genomic_DNA"/>
</dbReference>
<evidence type="ECO:0000313" key="3">
    <source>
        <dbReference type="Proteomes" id="UP000516428"/>
    </source>
</evidence>
<evidence type="ECO:0000256" key="1">
    <source>
        <dbReference type="SAM" id="Phobius"/>
    </source>
</evidence>
<dbReference type="RefSeq" id="WP_188337466.1">
    <property type="nucleotide sequence ID" value="NZ_CP061281.1"/>
</dbReference>
<proteinExistence type="predicted"/>
<keyword evidence="1" id="KW-0812">Transmembrane</keyword>
<keyword evidence="1" id="KW-1133">Transmembrane helix</keyword>
<dbReference type="KEGG" id="sxn:IAG42_14810"/>
<protein>
    <recommendedName>
        <fullName evidence="4">DUF3592 domain-containing protein</fullName>
    </recommendedName>
</protein>
<dbReference type="AlphaFoldDB" id="A0A7H1B7Q6"/>
<reference evidence="2 3" key="1">
    <citation type="submission" date="2020-09" db="EMBL/GenBank/DDBJ databases">
        <title>A novel species.</title>
        <authorList>
            <person name="Gao J."/>
        </authorList>
    </citation>
    <scope>NUCLEOTIDE SEQUENCE [LARGE SCALE GENOMIC DNA]</scope>
    <source>
        <strain evidence="2 3">CRXT-Y-14</strain>
    </source>
</reference>